<feature type="region of interest" description="Disordered" evidence="1">
    <location>
        <begin position="87"/>
        <end position="115"/>
    </location>
</feature>
<feature type="compositionally biased region" description="Low complexity" evidence="1">
    <location>
        <begin position="1"/>
        <end position="22"/>
    </location>
</feature>
<evidence type="ECO:0000313" key="2">
    <source>
        <dbReference type="EMBL" id="JAD96964.1"/>
    </source>
</evidence>
<organism evidence="2">
    <name type="scientific">Arundo donax</name>
    <name type="common">Giant reed</name>
    <name type="synonym">Donax arundinaceus</name>
    <dbReference type="NCBI Taxonomy" id="35708"/>
    <lineage>
        <taxon>Eukaryota</taxon>
        <taxon>Viridiplantae</taxon>
        <taxon>Streptophyta</taxon>
        <taxon>Embryophyta</taxon>
        <taxon>Tracheophyta</taxon>
        <taxon>Spermatophyta</taxon>
        <taxon>Magnoliopsida</taxon>
        <taxon>Liliopsida</taxon>
        <taxon>Poales</taxon>
        <taxon>Poaceae</taxon>
        <taxon>PACMAD clade</taxon>
        <taxon>Arundinoideae</taxon>
        <taxon>Arundineae</taxon>
        <taxon>Arundo</taxon>
    </lineage>
</organism>
<reference evidence="2" key="2">
    <citation type="journal article" date="2015" name="Data Brief">
        <title>Shoot transcriptome of the giant reed, Arundo donax.</title>
        <authorList>
            <person name="Barrero R.A."/>
            <person name="Guerrero F.D."/>
            <person name="Moolhuijzen P."/>
            <person name="Goolsby J.A."/>
            <person name="Tidwell J."/>
            <person name="Bellgard S.E."/>
            <person name="Bellgard M.I."/>
        </authorList>
    </citation>
    <scope>NUCLEOTIDE SEQUENCE</scope>
    <source>
        <tissue evidence="2">Shoot tissue taken approximately 20 cm above the soil surface</tissue>
    </source>
</reference>
<name>A0A0A9E859_ARUDO</name>
<feature type="compositionally biased region" description="Polar residues" evidence="1">
    <location>
        <begin position="87"/>
        <end position="97"/>
    </location>
</feature>
<accession>A0A0A9E859</accession>
<proteinExistence type="predicted"/>
<reference evidence="2" key="1">
    <citation type="submission" date="2014-09" db="EMBL/GenBank/DDBJ databases">
        <authorList>
            <person name="Magalhaes I.L.F."/>
            <person name="Oliveira U."/>
            <person name="Santos F.R."/>
            <person name="Vidigal T.H.D.A."/>
            <person name="Brescovit A.D."/>
            <person name="Santos A.J."/>
        </authorList>
    </citation>
    <scope>NUCLEOTIDE SEQUENCE</scope>
    <source>
        <tissue evidence="2">Shoot tissue taken approximately 20 cm above the soil surface</tissue>
    </source>
</reference>
<feature type="compositionally biased region" description="Pro residues" evidence="1">
    <location>
        <begin position="23"/>
        <end position="37"/>
    </location>
</feature>
<sequence>MKRNASTASAASPTPSSARSSPSSPPRTPPAPKPSPPGGATSGSPPRSTSTTAASRTTRRSRWVSSPGSLPPTWAPRAAFPCLRCTSTTAPQQSTPGSGRRLSTNSRSSSSKMENYPMSGIRVCRCRPPPSGARPLSASPPSASATCWTARPRYFTSTSSGSLDLNMSMSPRVLCTTSSLTALSWSACCSKVATASGAYGSTLLALEASA</sequence>
<protein>
    <submittedName>
        <fullName evidence="2">Uncharacterized protein</fullName>
    </submittedName>
</protein>
<evidence type="ECO:0000256" key="1">
    <source>
        <dbReference type="SAM" id="MobiDB-lite"/>
    </source>
</evidence>
<dbReference type="EMBL" id="GBRH01200931">
    <property type="protein sequence ID" value="JAD96964.1"/>
    <property type="molecule type" value="Transcribed_RNA"/>
</dbReference>
<feature type="compositionally biased region" description="Low complexity" evidence="1">
    <location>
        <begin position="98"/>
        <end position="111"/>
    </location>
</feature>
<dbReference type="AlphaFoldDB" id="A0A0A9E859"/>
<feature type="compositionally biased region" description="Low complexity" evidence="1">
    <location>
        <begin position="38"/>
        <end position="56"/>
    </location>
</feature>
<feature type="region of interest" description="Disordered" evidence="1">
    <location>
        <begin position="1"/>
        <end position="72"/>
    </location>
</feature>